<comment type="subunit">
    <text evidence="6">Monomer.</text>
</comment>
<dbReference type="AlphaFoldDB" id="A0A432WAJ3"/>
<dbReference type="Gene3D" id="3.90.190.20">
    <property type="entry name" value="Mur ligase, C-terminal domain"/>
    <property type="match status" value="1"/>
</dbReference>
<evidence type="ECO:0000256" key="16">
    <source>
        <dbReference type="ARBA" id="ARBA00030048"/>
    </source>
</evidence>
<comment type="catalytic activity">
    <reaction evidence="20">
        <text>10-formyltetrahydrofolyl-(gamma-L-Glu)(n) + L-glutamate + ATP = 10-formyltetrahydrofolyl-(gamma-L-Glu)(n+1) + ADP + phosphate + H(+)</text>
        <dbReference type="Rhea" id="RHEA:51904"/>
        <dbReference type="Rhea" id="RHEA-COMP:13088"/>
        <dbReference type="Rhea" id="RHEA-COMP:14300"/>
        <dbReference type="ChEBI" id="CHEBI:15378"/>
        <dbReference type="ChEBI" id="CHEBI:29985"/>
        <dbReference type="ChEBI" id="CHEBI:30616"/>
        <dbReference type="ChEBI" id="CHEBI:43474"/>
        <dbReference type="ChEBI" id="CHEBI:134413"/>
        <dbReference type="ChEBI" id="CHEBI:456216"/>
        <dbReference type="EC" id="6.3.2.17"/>
    </reaction>
</comment>
<proteinExistence type="inferred from homology"/>
<evidence type="ECO:0000256" key="2">
    <source>
        <dbReference type="ARBA" id="ARBA00002714"/>
    </source>
</evidence>
<dbReference type="Gene3D" id="3.40.1190.10">
    <property type="entry name" value="Mur-like, catalytic domain"/>
    <property type="match status" value="1"/>
</dbReference>
<dbReference type="SUPFAM" id="SSF53623">
    <property type="entry name" value="MurD-like peptide ligases, catalytic domain"/>
    <property type="match status" value="1"/>
</dbReference>
<gene>
    <name evidence="25" type="ORF">CWE09_00215</name>
</gene>
<evidence type="ECO:0000256" key="15">
    <source>
        <dbReference type="ARBA" id="ARBA00022909"/>
    </source>
</evidence>
<evidence type="ECO:0000256" key="17">
    <source>
        <dbReference type="ARBA" id="ARBA00030592"/>
    </source>
</evidence>
<sequence>MHDWLQYLEAQHYKSIDLGLERISQVAATLDVLRPAPLVITVAGTNGKGSTVRILEQILLAAGYQAGSYTSPHFLHYNERVRVAGAELSDKQHCDAFAVVEAARGDASLTYFEYGTLAALQLLKAAKLDVVILEVGLGGRLDAVNIVDPDIAIVTSVGIDHVAFLGDDREQIGFEKAGIYRPGKPAICADPEPPQRLLQHATDIKASLYCLNRDYHYELTGSGWDFASSQLALKQLPIPVLPLPSAAAALACLGFLAQPPERGAIELGLSTAQLPGRMQVLSGLPMRILDVAHNPHAAEYLARQLQQRWPGRAIRAVCGMLCDKDMKNTLAPLTPLVSNWYLATLPGPRGNTAAQLADELESKCKKSFESVAEAYQNALSDAEEGDIVLCFGSFLTIQAIYEVEG</sequence>
<dbReference type="PANTHER" id="PTHR11136:SF0">
    <property type="entry name" value="DIHYDROFOLATE SYNTHETASE-RELATED"/>
    <property type="match status" value="1"/>
</dbReference>
<keyword evidence="12" id="KW-0547">Nucleotide-binding</keyword>
<evidence type="ECO:0000256" key="7">
    <source>
        <dbReference type="ARBA" id="ARBA00013023"/>
    </source>
</evidence>
<dbReference type="PROSITE" id="PS01011">
    <property type="entry name" value="FOLYLPOLYGLU_SYNT_1"/>
    <property type="match status" value="1"/>
</dbReference>
<dbReference type="GO" id="GO:0005737">
    <property type="term" value="C:cytoplasm"/>
    <property type="evidence" value="ECO:0007669"/>
    <property type="project" value="TreeGrafter"/>
</dbReference>
<evidence type="ECO:0000256" key="6">
    <source>
        <dbReference type="ARBA" id="ARBA00011245"/>
    </source>
</evidence>
<evidence type="ECO:0000256" key="22">
    <source>
        <dbReference type="ARBA" id="ARBA00049161"/>
    </source>
</evidence>
<evidence type="ECO:0000256" key="9">
    <source>
        <dbReference type="ARBA" id="ARBA00019357"/>
    </source>
</evidence>
<comment type="pathway">
    <text evidence="3">Cofactor biosynthesis; tetrahydrofolate biosynthesis; 7,8-dihydrofolate from 2-amino-4-hydroxy-6-hydroxymethyl-7,8-dihydropteridine diphosphate and 4-aminobenzoate: step 2/2.</text>
</comment>
<comment type="catalytic activity">
    <reaction evidence="19">
        <text>(6S)-5,6,7,8-tetrahydrofolyl-(gamma-L-Glu)(n) + L-glutamate + ATP = (6S)-5,6,7,8-tetrahydrofolyl-(gamma-L-Glu)(n+1) + ADP + phosphate + H(+)</text>
        <dbReference type="Rhea" id="RHEA:10580"/>
        <dbReference type="Rhea" id="RHEA-COMP:14738"/>
        <dbReference type="Rhea" id="RHEA-COMP:14740"/>
        <dbReference type="ChEBI" id="CHEBI:15378"/>
        <dbReference type="ChEBI" id="CHEBI:29985"/>
        <dbReference type="ChEBI" id="CHEBI:30616"/>
        <dbReference type="ChEBI" id="CHEBI:43474"/>
        <dbReference type="ChEBI" id="CHEBI:141005"/>
        <dbReference type="ChEBI" id="CHEBI:456216"/>
        <dbReference type="EC" id="6.3.2.17"/>
    </reaction>
</comment>
<dbReference type="InterPro" id="IPR013221">
    <property type="entry name" value="Mur_ligase_cen"/>
</dbReference>
<evidence type="ECO:0000256" key="12">
    <source>
        <dbReference type="ARBA" id="ARBA00022741"/>
    </source>
</evidence>
<dbReference type="FunFam" id="3.40.1190.10:FF:000004">
    <property type="entry name" value="Dihydrofolate synthase/folylpolyglutamate synthase"/>
    <property type="match status" value="1"/>
</dbReference>
<comment type="caution">
    <text evidence="25">The sequence shown here is derived from an EMBL/GenBank/DDBJ whole genome shotgun (WGS) entry which is preliminary data.</text>
</comment>
<dbReference type="GO" id="GO:0008841">
    <property type="term" value="F:dihydrofolate synthase activity"/>
    <property type="evidence" value="ECO:0007669"/>
    <property type="project" value="UniProtKB-EC"/>
</dbReference>
<evidence type="ECO:0000256" key="3">
    <source>
        <dbReference type="ARBA" id="ARBA00004799"/>
    </source>
</evidence>
<evidence type="ECO:0000256" key="18">
    <source>
        <dbReference type="ARBA" id="ARBA00032510"/>
    </source>
</evidence>
<dbReference type="Pfam" id="PF02875">
    <property type="entry name" value="Mur_ligase_C"/>
    <property type="match status" value="1"/>
</dbReference>
<dbReference type="GO" id="GO:0005524">
    <property type="term" value="F:ATP binding"/>
    <property type="evidence" value="ECO:0007669"/>
    <property type="project" value="UniProtKB-KW"/>
</dbReference>
<comment type="cofactor">
    <cofactor evidence="1">
        <name>Mg(2+)</name>
        <dbReference type="ChEBI" id="CHEBI:18420"/>
    </cofactor>
</comment>
<evidence type="ECO:0000256" key="8">
    <source>
        <dbReference type="ARBA" id="ARBA00013025"/>
    </source>
</evidence>
<keyword evidence="13" id="KW-0067">ATP-binding</keyword>
<keyword evidence="26" id="KW-1185">Reference proteome</keyword>
<evidence type="ECO:0000259" key="24">
    <source>
        <dbReference type="Pfam" id="PF08245"/>
    </source>
</evidence>
<dbReference type="GO" id="GO:0046654">
    <property type="term" value="P:tetrahydrofolate biosynthetic process"/>
    <property type="evidence" value="ECO:0007669"/>
    <property type="project" value="UniProtKB-UniPathway"/>
</dbReference>
<keyword evidence="14" id="KW-0460">Magnesium</keyword>
<dbReference type="EC" id="6.3.2.17" evidence="8"/>
<dbReference type="SUPFAM" id="SSF53244">
    <property type="entry name" value="MurD-like peptide ligases, peptide-binding domain"/>
    <property type="match status" value="1"/>
</dbReference>
<dbReference type="OrthoDB" id="9809356at2"/>
<dbReference type="GO" id="GO:0046656">
    <property type="term" value="P:folic acid biosynthetic process"/>
    <property type="evidence" value="ECO:0007669"/>
    <property type="project" value="UniProtKB-KW"/>
</dbReference>
<feature type="domain" description="Mur ligase central" evidence="24">
    <location>
        <begin position="42"/>
        <end position="181"/>
    </location>
</feature>
<evidence type="ECO:0000256" key="1">
    <source>
        <dbReference type="ARBA" id="ARBA00001946"/>
    </source>
</evidence>
<dbReference type="GO" id="GO:0004326">
    <property type="term" value="F:tetrahydrofolylpolyglutamate synthase activity"/>
    <property type="evidence" value="ECO:0007669"/>
    <property type="project" value="UniProtKB-EC"/>
</dbReference>
<dbReference type="EC" id="6.3.2.12" evidence="7"/>
<dbReference type="NCBIfam" id="TIGR01499">
    <property type="entry name" value="folC"/>
    <property type="match status" value="1"/>
</dbReference>
<accession>A0A432WAJ3</accession>
<evidence type="ECO:0000256" key="20">
    <source>
        <dbReference type="ARBA" id="ARBA00047808"/>
    </source>
</evidence>
<keyword evidence="15" id="KW-0289">Folate biosynthesis</keyword>
<evidence type="ECO:0000256" key="14">
    <source>
        <dbReference type="ARBA" id="ARBA00022842"/>
    </source>
</evidence>
<dbReference type="GO" id="GO:0046872">
    <property type="term" value="F:metal ion binding"/>
    <property type="evidence" value="ECO:0007669"/>
    <property type="project" value="UniProtKB-KW"/>
</dbReference>
<dbReference type="UniPathway" id="UPA00077">
    <property type="reaction ID" value="UER00157"/>
</dbReference>
<evidence type="ECO:0000313" key="25">
    <source>
        <dbReference type="EMBL" id="RUO27061.1"/>
    </source>
</evidence>
<dbReference type="InterPro" id="IPR001645">
    <property type="entry name" value="Folylpolyglutamate_synth"/>
</dbReference>
<name>A0A432WAJ3_9GAMM</name>
<comment type="pathway">
    <text evidence="4">Cofactor biosynthesis; tetrahydrofolylpolyglutamate biosynthesis.</text>
</comment>
<dbReference type="InterPro" id="IPR036565">
    <property type="entry name" value="Mur-like_cat_sf"/>
</dbReference>
<comment type="similarity">
    <text evidence="5">Belongs to the folylpolyglutamate synthase family.</text>
</comment>
<comment type="catalytic activity">
    <reaction evidence="22">
        <text>7,8-dihydropteroate + L-glutamate + ATP = 7,8-dihydrofolate + ADP + phosphate + H(+)</text>
        <dbReference type="Rhea" id="RHEA:23584"/>
        <dbReference type="ChEBI" id="CHEBI:15378"/>
        <dbReference type="ChEBI" id="CHEBI:17839"/>
        <dbReference type="ChEBI" id="CHEBI:29985"/>
        <dbReference type="ChEBI" id="CHEBI:30616"/>
        <dbReference type="ChEBI" id="CHEBI:43474"/>
        <dbReference type="ChEBI" id="CHEBI:57451"/>
        <dbReference type="ChEBI" id="CHEBI:456216"/>
        <dbReference type="EC" id="6.3.2.12"/>
    </reaction>
</comment>
<evidence type="ECO:0000256" key="21">
    <source>
        <dbReference type="ARBA" id="ARBA00049035"/>
    </source>
</evidence>
<keyword evidence="11" id="KW-0479">Metal-binding</keyword>
<dbReference type="PANTHER" id="PTHR11136">
    <property type="entry name" value="FOLYLPOLYGLUTAMATE SYNTHASE-RELATED"/>
    <property type="match status" value="1"/>
</dbReference>
<organism evidence="25 26">
    <name type="scientific">Aliidiomarina minuta</name>
    <dbReference type="NCBI Taxonomy" id="880057"/>
    <lineage>
        <taxon>Bacteria</taxon>
        <taxon>Pseudomonadati</taxon>
        <taxon>Pseudomonadota</taxon>
        <taxon>Gammaproteobacteria</taxon>
        <taxon>Alteromonadales</taxon>
        <taxon>Idiomarinaceae</taxon>
        <taxon>Aliidiomarina</taxon>
    </lineage>
</organism>
<keyword evidence="10" id="KW-0436">Ligase</keyword>
<dbReference type="InterPro" id="IPR036615">
    <property type="entry name" value="Mur_ligase_C_dom_sf"/>
</dbReference>
<evidence type="ECO:0000256" key="13">
    <source>
        <dbReference type="ARBA" id="ARBA00022840"/>
    </source>
</evidence>
<evidence type="ECO:0000256" key="4">
    <source>
        <dbReference type="ARBA" id="ARBA00005150"/>
    </source>
</evidence>
<feature type="domain" description="Mur ligase C-terminal" evidence="23">
    <location>
        <begin position="276"/>
        <end position="394"/>
    </location>
</feature>
<dbReference type="NCBIfam" id="NF008101">
    <property type="entry name" value="PRK10846.1"/>
    <property type="match status" value="1"/>
</dbReference>
<evidence type="ECO:0000256" key="11">
    <source>
        <dbReference type="ARBA" id="ARBA00022723"/>
    </source>
</evidence>
<comment type="catalytic activity">
    <reaction evidence="21">
        <text>(6R)-5,10-methylenetetrahydrofolyl-(gamma-L-Glu)(n) + L-glutamate + ATP = (6R)-5,10-methylenetetrahydrofolyl-(gamma-L-Glu)(n+1) + ADP + phosphate + H(+)</text>
        <dbReference type="Rhea" id="RHEA:51912"/>
        <dbReference type="Rhea" id="RHEA-COMP:13257"/>
        <dbReference type="Rhea" id="RHEA-COMP:13258"/>
        <dbReference type="ChEBI" id="CHEBI:15378"/>
        <dbReference type="ChEBI" id="CHEBI:29985"/>
        <dbReference type="ChEBI" id="CHEBI:30616"/>
        <dbReference type="ChEBI" id="CHEBI:43474"/>
        <dbReference type="ChEBI" id="CHEBI:136572"/>
        <dbReference type="ChEBI" id="CHEBI:456216"/>
        <dbReference type="EC" id="6.3.2.17"/>
    </reaction>
</comment>
<dbReference type="Proteomes" id="UP000288293">
    <property type="component" value="Unassembled WGS sequence"/>
</dbReference>
<dbReference type="InterPro" id="IPR018109">
    <property type="entry name" value="Folylpolyglutamate_synth_CS"/>
</dbReference>
<protein>
    <recommendedName>
        <fullName evidence="9">Dihydrofolate synthase/folylpolyglutamate synthase</fullName>
        <ecNumber evidence="7">6.3.2.12</ecNumber>
        <ecNumber evidence="8">6.3.2.17</ecNumber>
    </recommendedName>
    <alternativeName>
        <fullName evidence="18">Folylpoly-gamma-glutamate synthetase-dihydrofolate synthetase</fullName>
    </alternativeName>
    <alternativeName>
        <fullName evidence="16">Folylpolyglutamate synthetase</fullName>
    </alternativeName>
    <alternativeName>
        <fullName evidence="17">Tetrahydrofolylpolyglutamate synthase</fullName>
    </alternativeName>
</protein>
<evidence type="ECO:0000313" key="26">
    <source>
        <dbReference type="Proteomes" id="UP000288293"/>
    </source>
</evidence>
<evidence type="ECO:0000256" key="5">
    <source>
        <dbReference type="ARBA" id="ARBA00008276"/>
    </source>
</evidence>
<evidence type="ECO:0000256" key="19">
    <source>
        <dbReference type="ARBA" id="ARBA00047493"/>
    </source>
</evidence>
<comment type="function">
    <text evidence="2">Functions in two distinct reactions of the de novo folate biosynthetic pathway. Catalyzes the addition of a glutamate residue to dihydropteroate (7,8-dihydropteroate or H2Pte) to form dihydrofolate (7,8-dihydrofolate monoglutamate or H2Pte-Glu). Also catalyzes successive additions of L-glutamate to tetrahydrofolate or 10-formyltetrahydrofolate or 5,10-methylenetetrahydrofolate, leading to folylpolyglutamate derivatives.</text>
</comment>
<evidence type="ECO:0000259" key="23">
    <source>
        <dbReference type="Pfam" id="PF02875"/>
    </source>
</evidence>
<dbReference type="EMBL" id="PIPL01000001">
    <property type="protein sequence ID" value="RUO27061.1"/>
    <property type="molecule type" value="Genomic_DNA"/>
</dbReference>
<dbReference type="PIRSF" id="PIRSF001563">
    <property type="entry name" value="Folylpolyglu_synth"/>
    <property type="match status" value="1"/>
</dbReference>
<evidence type="ECO:0000256" key="10">
    <source>
        <dbReference type="ARBA" id="ARBA00022598"/>
    </source>
</evidence>
<reference evidence="25 26" key="1">
    <citation type="journal article" date="2011" name="Front. Microbiol.">
        <title>Genomic signatures of strain selection and enhancement in Bacillus atrophaeus var. globigii, a historical biowarfare simulant.</title>
        <authorList>
            <person name="Gibbons H.S."/>
            <person name="Broomall S.M."/>
            <person name="McNew L.A."/>
            <person name="Daligault H."/>
            <person name="Chapman C."/>
            <person name="Bruce D."/>
            <person name="Karavis M."/>
            <person name="Krepps M."/>
            <person name="McGregor P.A."/>
            <person name="Hong C."/>
            <person name="Park K.H."/>
            <person name="Akmal A."/>
            <person name="Feldman A."/>
            <person name="Lin J.S."/>
            <person name="Chang W.E."/>
            <person name="Higgs B.W."/>
            <person name="Demirev P."/>
            <person name="Lindquist J."/>
            <person name="Liem A."/>
            <person name="Fochler E."/>
            <person name="Read T.D."/>
            <person name="Tapia R."/>
            <person name="Johnson S."/>
            <person name="Bishop-Lilly K.A."/>
            <person name="Detter C."/>
            <person name="Han C."/>
            <person name="Sozhamannan S."/>
            <person name="Rosenzweig C.N."/>
            <person name="Skowronski E.W."/>
        </authorList>
    </citation>
    <scope>NUCLEOTIDE SEQUENCE [LARGE SCALE GENOMIC DNA]</scope>
    <source>
        <strain evidence="25 26">MLST1</strain>
    </source>
</reference>
<dbReference type="Pfam" id="PF08245">
    <property type="entry name" value="Mur_ligase_M"/>
    <property type="match status" value="1"/>
</dbReference>
<dbReference type="InterPro" id="IPR004101">
    <property type="entry name" value="Mur_ligase_C"/>
</dbReference>